<gene>
    <name evidence="1" type="ORF">D8B20_13190</name>
</gene>
<proteinExistence type="predicted"/>
<keyword evidence="2" id="KW-1185">Reference proteome</keyword>
<evidence type="ECO:0000313" key="1">
    <source>
        <dbReference type="EMBL" id="QDY42785.1"/>
    </source>
</evidence>
<evidence type="ECO:0000313" key="2">
    <source>
        <dbReference type="Proteomes" id="UP000319411"/>
    </source>
</evidence>
<dbReference type="EMBL" id="CP032702">
    <property type="protein sequence ID" value="QDY42785.1"/>
    <property type="molecule type" value="Genomic_DNA"/>
</dbReference>
<accession>A0A518XF32</accession>
<protein>
    <submittedName>
        <fullName evidence="1">Uncharacterized protein</fullName>
    </submittedName>
</protein>
<organism evidence="1 2">
    <name type="scientific">Candidatus Pantoea soli</name>
    <dbReference type="NCBI Taxonomy" id="3098669"/>
    <lineage>
        <taxon>Bacteria</taxon>
        <taxon>Pseudomonadati</taxon>
        <taxon>Pseudomonadota</taxon>
        <taxon>Gammaproteobacteria</taxon>
        <taxon>Enterobacterales</taxon>
        <taxon>Erwiniaceae</taxon>
        <taxon>Pantoea</taxon>
    </lineage>
</organism>
<dbReference type="Proteomes" id="UP000319411">
    <property type="component" value="Chromosome"/>
</dbReference>
<name>A0A518XF32_9GAMM</name>
<reference evidence="1 2" key="1">
    <citation type="submission" date="2018-10" db="EMBL/GenBank/DDBJ databases">
        <title>Genome Sequencing of Pantoea dispersa DSM 32899.</title>
        <authorList>
            <person name="Nawrath M."/>
            <person name="Ottenheim C."/>
            <person name="Wilm A."/>
            <person name="Zimmermann W."/>
            <person name="Wu J.C."/>
        </authorList>
    </citation>
    <scope>NUCLEOTIDE SEQUENCE [LARGE SCALE GENOMIC DNA]</scope>
    <source>
        <strain evidence="1 2">DSM 32899</strain>
    </source>
</reference>
<dbReference type="KEGG" id="pdis:D8B20_13190"/>
<dbReference type="AlphaFoldDB" id="A0A518XF32"/>
<sequence>MINIPLKNSTGAGKTCQTEQVIIVANRAICAGRHLYHARARRAPAECFESVSGAGRFPAGTGGRLYHALAHNF</sequence>